<keyword evidence="7" id="KW-0378">Hydrolase</keyword>
<proteinExistence type="inferred from homology"/>
<dbReference type="FunFam" id="3.10.20.370:FF:000001">
    <property type="entry name" value="Retrovirus-related Pol polyprotein from transposon 17.6-like protein"/>
    <property type="match status" value="1"/>
</dbReference>
<evidence type="ECO:0000256" key="7">
    <source>
        <dbReference type="ARBA" id="ARBA00022801"/>
    </source>
</evidence>
<dbReference type="GO" id="GO:0004523">
    <property type="term" value="F:RNA-DNA hybrid ribonuclease activity"/>
    <property type="evidence" value="ECO:0007669"/>
    <property type="project" value="UniProtKB-EC"/>
</dbReference>
<dbReference type="GO" id="GO:0003964">
    <property type="term" value="F:RNA-directed DNA polymerase activity"/>
    <property type="evidence" value="ECO:0007669"/>
    <property type="project" value="UniProtKB-KW"/>
</dbReference>
<dbReference type="SUPFAM" id="SSF56672">
    <property type="entry name" value="DNA/RNA polymerases"/>
    <property type="match status" value="1"/>
</dbReference>
<dbReference type="EC" id="3.1.26.4" evidence="2"/>
<keyword evidence="6" id="KW-0255">Endonuclease</keyword>
<evidence type="ECO:0000256" key="3">
    <source>
        <dbReference type="ARBA" id="ARBA00022679"/>
    </source>
</evidence>
<evidence type="ECO:0000313" key="11">
    <source>
        <dbReference type="Ensembl" id="ENSGMOP00000033440.1"/>
    </source>
</evidence>
<dbReference type="FunFam" id="3.30.70.270:FF:000026">
    <property type="entry name" value="Transposon Ty3-G Gag-Pol polyprotein"/>
    <property type="match status" value="1"/>
</dbReference>
<dbReference type="AlphaFoldDB" id="A0A8C5FFQ6"/>
<keyword evidence="5" id="KW-0540">Nuclease</keyword>
<comment type="similarity">
    <text evidence="1">Belongs to the beta type-B retroviral polymerase family. HERV class-II K(HML-2) pol subfamily.</text>
</comment>
<dbReference type="Pfam" id="PF00078">
    <property type="entry name" value="RVT_1"/>
    <property type="match status" value="1"/>
</dbReference>
<dbReference type="Proteomes" id="UP000694546">
    <property type="component" value="Chromosome 23"/>
</dbReference>
<feature type="domain" description="Reverse transcriptase RNase H-like" evidence="10">
    <location>
        <begin position="223"/>
        <end position="328"/>
    </location>
</feature>
<organism evidence="11 12">
    <name type="scientific">Gadus morhua</name>
    <name type="common">Atlantic cod</name>
    <dbReference type="NCBI Taxonomy" id="8049"/>
    <lineage>
        <taxon>Eukaryota</taxon>
        <taxon>Metazoa</taxon>
        <taxon>Chordata</taxon>
        <taxon>Craniata</taxon>
        <taxon>Vertebrata</taxon>
        <taxon>Euteleostomi</taxon>
        <taxon>Actinopterygii</taxon>
        <taxon>Neopterygii</taxon>
        <taxon>Teleostei</taxon>
        <taxon>Neoteleostei</taxon>
        <taxon>Acanthomorphata</taxon>
        <taxon>Zeiogadaria</taxon>
        <taxon>Gadariae</taxon>
        <taxon>Gadiformes</taxon>
        <taxon>Gadoidei</taxon>
        <taxon>Gadidae</taxon>
        <taxon>Gadus</taxon>
    </lineage>
</organism>
<dbReference type="FunFam" id="3.30.70.270:FF:000003">
    <property type="entry name" value="Transposon Ty3-G Gag-Pol polyprotein"/>
    <property type="match status" value="1"/>
</dbReference>
<dbReference type="CDD" id="cd09274">
    <property type="entry name" value="RNase_HI_RT_Ty3"/>
    <property type="match status" value="1"/>
</dbReference>
<dbReference type="InterPro" id="IPR000477">
    <property type="entry name" value="RT_dom"/>
</dbReference>
<reference evidence="11" key="1">
    <citation type="submission" date="2025-08" db="UniProtKB">
        <authorList>
            <consortium name="Ensembl"/>
        </authorList>
    </citation>
    <scope>IDENTIFICATION</scope>
</reference>
<dbReference type="InterPro" id="IPR050951">
    <property type="entry name" value="Retrovirus_Pol_polyprotein"/>
</dbReference>
<keyword evidence="3" id="KW-0808">Transferase</keyword>
<accession>A0A8C5FFQ6</accession>
<evidence type="ECO:0000256" key="6">
    <source>
        <dbReference type="ARBA" id="ARBA00022759"/>
    </source>
</evidence>
<name>A0A8C5FFQ6_GADMO</name>
<keyword evidence="4" id="KW-0548">Nucleotidyltransferase</keyword>
<reference evidence="11" key="2">
    <citation type="submission" date="2025-09" db="UniProtKB">
        <authorList>
            <consortium name="Ensembl"/>
        </authorList>
    </citation>
    <scope>IDENTIFICATION</scope>
</reference>
<protein>
    <recommendedName>
        <fullName evidence="2">ribonuclease H</fullName>
        <ecNumber evidence="2">3.1.26.4</ecNumber>
    </recommendedName>
</protein>
<feature type="domain" description="Reverse transcriptase" evidence="9">
    <location>
        <begin position="55"/>
        <end position="135"/>
    </location>
</feature>
<evidence type="ECO:0000256" key="1">
    <source>
        <dbReference type="ARBA" id="ARBA00010879"/>
    </source>
</evidence>
<dbReference type="GeneTree" id="ENSGT01140000282569"/>
<dbReference type="Pfam" id="PF17917">
    <property type="entry name" value="RT_RNaseH"/>
    <property type="match status" value="1"/>
</dbReference>
<keyword evidence="8" id="KW-0695">RNA-directed DNA polymerase</keyword>
<evidence type="ECO:0000256" key="5">
    <source>
        <dbReference type="ARBA" id="ARBA00022722"/>
    </source>
</evidence>
<dbReference type="PANTHER" id="PTHR37984">
    <property type="entry name" value="PROTEIN CBG26694"/>
    <property type="match status" value="1"/>
</dbReference>
<dbReference type="Gene3D" id="3.10.10.10">
    <property type="entry name" value="HIV Type 1 Reverse Transcriptase, subunit A, domain 1"/>
    <property type="match status" value="1"/>
</dbReference>
<evidence type="ECO:0000256" key="4">
    <source>
        <dbReference type="ARBA" id="ARBA00022695"/>
    </source>
</evidence>
<dbReference type="OMA" id="NSHERRM"/>
<evidence type="ECO:0000313" key="12">
    <source>
        <dbReference type="Proteomes" id="UP000694546"/>
    </source>
</evidence>
<evidence type="ECO:0000256" key="8">
    <source>
        <dbReference type="ARBA" id="ARBA00022918"/>
    </source>
</evidence>
<keyword evidence="12" id="KW-1185">Reference proteome</keyword>
<evidence type="ECO:0000259" key="10">
    <source>
        <dbReference type="Pfam" id="PF17917"/>
    </source>
</evidence>
<dbReference type="InterPro" id="IPR041373">
    <property type="entry name" value="RT_RNaseH"/>
</dbReference>
<dbReference type="InterPro" id="IPR043128">
    <property type="entry name" value="Rev_trsase/Diguanyl_cyclase"/>
</dbReference>
<dbReference type="Gene3D" id="3.30.70.270">
    <property type="match status" value="2"/>
</dbReference>
<dbReference type="CDD" id="cd01647">
    <property type="entry name" value="RT_LTR"/>
    <property type="match status" value="1"/>
</dbReference>
<dbReference type="InterPro" id="IPR043502">
    <property type="entry name" value="DNA/RNA_pol_sf"/>
</dbReference>
<sequence>MRQANTAIEREHHLTPTIDNVIHELNGATVFSKLDLTSGYHQLELHPLGLRRYMRLNFGISSAAEVLKNSINQTLQGIAGVKNLSDDIIVYGATQADHDKSLTAVFQRLKERGLTLNRKKCEFNKTRLEFFGFIFSDGGISADPKKVDSICQADKPKDTAEVRSLLGIPNYCSRFIPDFATVTEPLRKLTRKSRPWQWGVEQDAALSMLKESLTSETTMEYLDPNMETQLVVDASPVGLGAILLQKNKEKKHIIAYASRALSDVERRYSHTEREALLIVWSCEHFNLYIYGKEFTMVTDHKPLKLIWNNPRSKPPARIERWGLRLQPYNLEVKYRKGSDNPADYMSHHPIPAKAPTKNTRATKVAEEYVNFIMQNNTPKAMTQV</sequence>
<evidence type="ECO:0000256" key="2">
    <source>
        <dbReference type="ARBA" id="ARBA00012180"/>
    </source>
</evidence>
<dbReference type="PANTHER" id="PTHR37984:SF11">
    <property type="entry name" value="INTEGRASE CATALYTIC DOMAIN-CONTAINING PROTEIN"/>
    <property type="match status" value="1"/>
</dbReference>
<dbReference type="Ensembl" id="ENSGMOT00000047142.1">
    <property type="protein sequence ID" value="ENSGMOP00000033440.1"/>
    <property type="gene ID" value="ENSGMOG00000022290.1"/>
</dbReference>
<evidence type="ECO:0000259" key="9">
    <source>
        <dbReference type="Pfam" id="PF00078"/>
    </source>
</evidence>